<dbReference type="Proteomes" id="UP000482155">
    <property type="component" value="Unassembled WGS sequence"/>
</dbReference>
<comment type="subunit">
    <text evidence="6">Homodimer.</text>
</comment>
<dbReference type="InterPro" id="IPR027417">
    <property type="entry name" value="P-loop_NTPase"/>
</dbReference>
<dbReference type="GO" id="GO:0016887">
    <property type="term" value="F:ATP hydrolysis activity"/>
    <property type="evidence" value="ECO:0007669"/>
    <property type="project" value="InterPro"/>
</dbReference>
<keyword evidence="10" id="KW-1185">Reference proteome</keyword>
<feature type="region of interest" description="Disordered" evidence="7">
    <location>
        <begin position="453"/>
        <end position="482"/>
    </location>
</feature>
<dbReference type="PANTHER" id="PTHR43977">
    <property type="entry name" value="STRUCTURAL MAINTENANCE OF CHROMOSOMES PROTEIN 3"/>
    <property type="match status" value="1"/>
</dbReference>
<dbReference type="GO" id="GO:0005737">
    <property type="term" value="C:cytoplasm"/>
    <property type="evidence" value="ECO:0007669"/>
    <property type="project" value="UniProtKB-SubCell"/>
</dbReference>
<dbReference type="AlphaFoldDB" id="A0A6B3SGP6"/>
<accession>A0A6B3SGP6</accession>
<protein>
    <recommendedName>
        <fullName evidence="6">Chromosome partition protein Smc</fullName>
    </recommendedName>
</protein>
<feature type="coiled-coil region" evidence="6">
    <location>
        <begin position="251"/>
        <end position="278"/>
    </location>
</feature>
<comment type="domain">
    <text evidence="6">Contains large globular domains required for ATP hydrolysis at each terminus and a third globular domain forming a flexible hinge near the middle of the molecule. These domains are separated by coiled-coil structures.</text>
</comment>
<dbReference type="SUPFAM" id="SSF52540">
    <property type="entry name" value="P-loop containing nucleoside triphosphate hydrolases"/>
    <property type="match status" value="2"/>
</dbReference>
<feature type="domain" description="SMC hinge" evidence="8">
    <location>
        <begin position="518"/>
        <end position="626"/>
    </location>
</feature>
<evidence type="ECO:0000256" key="6">
    <source>
        <dbReference type="HAMAP-Rule" id="MF_01894"/>
    </source>
</evidence>
<dbReference type="GO" id="GO:0005694">
    <property type="term" value="C:chromosome"/>
    <property type="evidence" value="ECO:0007669"/>
    <property type="project" value="InterPro"/>
</dbReference>
<feature type="coiled-coil region" evidence="6">
    <location>
        <begin position="667"/>
        <end position="722"/>
    </location>
</feature>
<dbReference type="GO" id="GO:0007062">
    <property type="term" value="P:sister chromatid cohesion"/>
    <property type="evidence" value="ECO:0007669"/>
    <property type="project" value="InterPro"/>
</dbReference>
<dbReference type="Pfam" id="PF02463">
    <property type="entry name" value="SMC_N"/>
    <property type="match status" value="1"/>
</dbReference>
<evidence type="ECO:0000259" key="8">
    <source>
        <dbReference type="SMART" id="SM00968"/>
    </source>
</evidence>
<proteinExistence type="inferred from homology"/>
<evidence type="ECO:0000256" key="5">
    <source>
        <dbReference type="ARBA" id="ARBA00023125"/>
    </source>
</evidence>
<feature type="coiled-coil region" evidence="6">
    <location>
        <begin position="979"/>
        <end position="1013"/>
    </location>
</feature>
<feature type="binding site" evidence="6">
    <location>
        <begin position="32"/>
        <end position="39"/>
    </location>
    <ligand>
        <name>ATP</name>
        <dbReference type="ChEBI" id="CHEBI:30616"/>
    </ligand>
</feature>
<dbReference type="SUPFAM" id="SSF75553">
    <property type="entry name" value="Smc hinge domain"/>
    <property type="match status" value="1"/>
</dbReference>
<evidence type="ECO:0000313" key="9">
    <source>
        <dbReference type="EMBL" id="NEX59783.1"/>
    </source>
</evidence>
<feature type="coiled-coil region" evidence="6">
    <location>
        <begin position="170"/>
        <end position="218"/>
    </location>
</feature>
<dbReference type="RefSeq" id="WP_163960247.1">
    <property type="nucleotide sequence ID" value="NZ_JAAIVB010000008.1"/>
</dbReference>
<dbReference type="Gene3D" id="3.40.50.300">
    <property type="entry name" value="P-loop containing nucleotide triphosphate hydrolases"/>
    <property type="match status" value="2"/>
</dbReference>
<reference evidence="9 10" key="1">
    <citation type="submission" date="2020-02" db="EMBL/GenBank/DDBJ databases">
        <authorList>
            <person name="Kim M.K."/>
        </authorList>
    </citation>
    <scope>NUCLEOTIDE SEQUENCE [LARGE SCALE GENOMIC DNA]</scope>
    <source>
        <strain evidence="9 10">17J57-3</strain>
    </source>
</reference>
<comment type="caution">
    <text evidence="9">The sequence shown here is derived from an EMBL/GenBank/DDBJ whole genome shotgun (WGS) entry which is preliminary data.</text>
</comment>
<keyword evidence="1 6" id="KW-0963">Cytoplasm</keyword>
<comment type="subcellular location">
    <subcellularLocation>
        <location evidence="6">Cytoplasm</location>
    </subcellularLocation>
</comment>
<dbReference type="CDD" id="cd03278">
    <property type="entry name" value="ABC_SMC_barmotin"/>
    <property type="match status" value="2"/>
</dbReference>
<dbReference type="GO" id="GO:0003677">
    <property type="term" value="F:DNA binding"/>
    <property type="evidence" value="ECO:0007669"/>
    <property type="project" value="UniProtKB-UniRule"/>
</dbReference>
<dbReference type="GO" id="GO:0006260">
    <property type="term" value="P:DNA replication"/>
    <property type="evidence" value="ECO:0007669"/>
    <property type="project" value="UniProtKB-UniRule"/>
</dbReference>
<dbReference type="GO" id="GO:0030261">
    <property type="term" value="P:chromosome condensation"/>
    <property type="evidence" value="ECO:0007669"/>
    <property type="project" value="InterPro"/>
</dbReference>
<dbReference type="HAMAP" id="MF_01894">
    <property type="entry name" value="Smc_prok"/>
    <property type="match status" value="1"/>
</dbReference>
<keyword evidence="4 6" id="KW-0175">Coiled coil</keyword>
<comment type="similarity">
    <text evidence="6">Belongs to the SMC family.</text>
</comment>
<dbReference type="InterPro" id="IPR003395">
    <property type="entry name" value="RecF/RecN/SMC_N"/>
</dbReference>
<dbReference type="Pfam" id="PF06470">
    <property type="entry name" value="SMC_hinge"/>
    <property type="match status" value="1"/>
</dbReference>
<dbReference type="EMBL" id="JAAIVB010000008">
    <property type="protein sequence ID" value="NEX59783.1"/>
    <property type="molecule type" value="Genomic_DNA"/>
</dbReference>
<keyword evidence="2 6" id="KW-0547">Nucleotide-binding</keyword>
<feature type="compositionally biased region" description="Basic and acidic residues" evidence="7">
    <location>
        <begin position="466"/>
        <end position="475"/>
    </location>
</feature>
<evidence type="ECO:0000256" key="3">
    <source>
        <dbReference type="ARBA" id="ARBA00022840"/>
    </source>
</evidence>
<dbReference type="InterPro" id="IPR011890">
    <property type="entry name" value="SMC_prok"/>
</dbReference>
<evidence type="ECO:0000256" key="4">
    <source>
        <dbReference type="ARBA" id="ARBA00023054"/>
    </source>
</evidence>
<dbReference type="InterPro" id="IPR036277">
    <property type="entry name" value="SMC_hinge_sf"/>
</dbReference>
<feature type="coiled-coil region" evidence="6">
    <location>
        <begin position="758"/>
        <end position="902"/>
    </location>
</feature>
<organism evidence="9 10">
    <name type="scientific">Noviherbaspirillum galbum</name>
    <dbReference type="NCBI Taxonomy" id="2709383"/>
    <lineage>
        <taxon>Bacteria</taxon>
        <taxon>Pseudomonadati</taxon>
        <taxon>Pseudomonadota</taxon>
        <taxon>Betaproteobacteria</taxon>
        <taxon>Burkholderiales</taxon>
        <taxon>Oxalobacteraceae</taxon>
        <taxon>Noviherbaspirillum</taxon>
    </lineage>
</organism>
<dbReference type="InterPro" id="IPR024704">
    <property type="entry name" value="SMC"/>
</dbReference>
<evidence type="ECO:0000256" key="7">
    <source>
        <dbReference type="SAM" id="MobiDB-lite"/>
    </source>
</evidence>
<dbReference type="InterPro" id="IPR010935">
    <property type="entry name" value="SMC_hinge"/>
</dbReference>
<evidence type="ECO:0000256" key="2">
    <source>
        <dbReference type="ARBA" id="ARBA00022741"/>
    </source>
</evidence>
<keyword evidence="3 6" id="KW-0067">ATP-binding</keyword>
<sequence>MRLNSIKLSGFKSFVDPTNFQVPGQLVGVVGPNGCGKSNIMDAVRWVLGESKASELRGESMQDVIFNGSTNRKPAGRASVELVFDNADGRAAGQWSQYAEIAVKRTLTRDGTSTYYINNQAVRRRDIQDIFLGTGLGPRAYAIIGQGMISRIIEARPEDLRIFLEEAAGVSKYKERRRETENRLHDTRENLTRVEDILRELGANLEKLEAQAAVAQKFRELQADQDEKQKLLWLLRKNEAKVEQEKFFRDIERAQIDLEEQTAKLRHVETELEHMRQAHYAAGDRVHQAQGHLYQTNSEIGSLEAQIKFVIESRSRLQSQLNSLTAQRDQWQRQGQQQQEELAEADIALEELGARVEQAQQAAQNQNDLLPALEQSWREAQTRSNESRSRIMQAQQQIELESAHQRNASNILGNLATRRERLMQEKSGLAMPDSAHLSNLKMQLEEKQMALEEATGQLESAQEQQPRLEEERKTAQDQFNRETASNAQLEARLAALKQLQENVQTQGKVQPWLKKHELGELPRLWQKLHIDQGWETALESVLRERTSALEMSNLDWAKAFFSDAPPAKLALYSSNATATPQPETPAGLRPFVSLLQLNDPGLRALLQDWLANVYVADDMNAAFVDRQRLPAGGCFVTRQGHVIERASVRFYASDSEQDGMLARQQDIENLTKQLRAQQMLAEEARSRVVRADAALSQATQRLQELRQRVAQFTQSAHGLQIDVMKLQEVQERFNQRSSQIETDLAEIGAQEEEQQQVRLESESRFEQLDMELAELQEKHEEGQTAFLAKEQQLNDARQRLRELERAAQEAGFAEKSHRNKIEELKRSIATAQEQSAQLFASVQQGHLELESLDDQAAQAGLQSLLERRTEQERALADARHELDQLTQKLRQAEESRMQAERSLQPQRDRIMELQLKEQAARLNQEQYAQQLLEAQADEAALADKLNPDMRPSYLQGEVTRLTNAIAALGAVNLAALDELAQASERKNFLDAQHADLTEAITTLEDAISKIDRETRDLLQDTFDKVNRHFGELFPVLFGGGNAKLIMTGEEILDSGVQVMAQPPGKKNATIHLLSGGEKALTATALVFSMFQLNPAPFCLLDEVDAPLDDANTERFCNMVKRMSDQTQFLFISHNKIAMEMAQQLIGVTMQEQGVSRIVAVDMESAANFASEAQAA</sequence>
<gene>
    <name evidence="6 9" type="primary">smc</name>
    <name evidence="9" type="ORF">G3574_01705</name>
</gene>
<evidence type="ECO:0000256" key="1">
    <source>
        <dbReference type="ARBA" id="ARBA00022490"/>
    </source>
</evidence>
<comment type="function">
    <text evidence="6">Required for chromosome condensation and partitioning.</text>
</comment>
<keyword evidence="5 6" id="KW-0238">DNA-binding</keyword>
<dbReference type="SMART" id="SM00968">
    <property type="entry name" value="SMC_hinge"/>
    <property type="match status" value="1"/>
</dbReference>
<feature type="coiled-coil region" evidence="6">
    <location>
        <begin position="314"/>
        <end position="376"/>
    </location>
</feature>
<name>A0A6B3SGP6_9BURK</name>
<dbReference type="GO" id="GO:0007059">
    <property type="term" value="P:chromosome segregation"/>
    <property type="evidence" value="ECO:0007669"/>
    <property type="project" value="UniProtKB-UniRule"/>
</dbReference>
<evidence type="ECO:0000313" key="10">
    <source>
        <dbReference type="Proteomes" id="UP000482155"/>
    </source>
</evidence>
<dbReference type="NCBIfam" id="TIGR02168">
    <property type="entry name" value="SMC_prok_B"/>
    <property type="match status" value="1"/>
</dbReference>
<dbReference type="PIRSF" id="PIRSF005719">
    <property type="entry name" value="SMC"/>
    <property type="match status" value="1"/>
</dbReference>
<dbReference type="GO" id="GO:0005524">
    <property type="term" value="F:ATP binding"/>
    <property type="evidence" value="ECO:0007669"/>
    <property type="project" value="UniProtKB-UniRule"/>
</dbReference>